<reference evidence="1 2" key="1">
    <citation type="submission" date="2017-11" db="EMBL/GenBank/DDBJ databases">
        <title>Complete genome sequence of Streptomyces lavendulae subsp. lavendulae CCM 3239 (formerly 'Streptomyces aureofaciens CCM 3239'), the producer of the angucycline-type antibiotic auricin.</title>
        <authorList>
            <person name="Busche T."/>
            <person name="Novakova R."/>
            <person name="Al'Dilaimi A."/>
            <person name="Homerova D."/>
            <person name="Feckova L."/>
            <person name="Rezuchova B."/>
            <person name="Mingyar E."/>
            <person name="Csolleiova D."/>
            <person name="Bekeova C."/>
            <person name="Winkler A."/>
            <person name="Sevcikova B."/>
            <person name="Kalinowski J."/>
            <person name="Kormanec J."/>
            <person name="Ruckert C."/>
        </authorList>
    </citation>
    <scope>NUCLEOTIDE SEQUENCE [LARGE SCALE GENOMIC DNA]</scope>
    <source>
        <strain evidence="1 2">CCM 3239</strain>
    </source>
</reference>
<dbReference type="InterPro" id="IPR027417">
    <property type="entry name" value="P-loop_NTPase"/>
</dbReference>
<dbReference type="AlphaFoldDB" id="A0A2K8PRH8"/>
<dbReference type="Proteomes" id="UP000231791">
    <property type="component" value="Chromosome"/>
</dbReference>
<dbReference type="EMBL" id="CP024985">
    <property type="protein sequence ID" value="ATZ29058.1"/>
    <property type="molecule type" value="Genomic_DNA"/>
</dbReference>
<proteinExistence type="predicted"/>
<name>A0A2K8PRH8_STRLA</name>
<accession>A0A2K8PRH8</accession>
<evidence type="ECO:0000313" key="2">
    <source>
        <dbReference type="Proteomes" id="UP000231791"/>
    </source>
</evidence>
<dbReference type="Gene3D" id="3.40.50.300">
    <property type="entry name" value="P-loop containing nucleotide triphosphate hydrolases"/>
    <property type="match status" value="1"/>
</dbReference>
<evidence type="ECO:0000313" key="1">
    <source>
        <dbReference type="EMBL" id="ATZ29058.1"/>
    </source>
</evidence>
<gene>
    <name evidence="1" type="ORF">SLAV_36465</name>
</gene>
<sequence>MICHSGRMLLKLTGSSCSGKTTIALAVGERLGGIVVHDFDELGVPDDADRIWRNRTTEMWLCRALEYQRRGLDLLLTGQSPLGEVLAAPSAPLLEGIAVCLVDVSDQVRRRRLTERDPGRWDTPAVEAFLGWADWHRKHAQDPGYRPDVITDDSWSDMVWDRWTDWPASDRRWSTHLIDTTDRSVADSTDQVELWVANQREALRSGHLGLSQGWPDRALPEGSPKP</sequence>
<dbReference type="SUPFAM" id="SSF52540">
    <property type="entry name" value="P-loop containing nucleoside triphosphate hydrolases"/>
    <property type="match status" value="1"/>
</dbReference>
<organism evidence="1 2">
    <name type="scientific">Streptomyces lavendulae subsp. lavendulae</name>
    <dbReference type="NCBI Taxonomy" id="58340"/>
    <lineage>
        <taxon>Bacteria</taxon>
        <taxon>Bacillati</taxon>
        <taxon>Actinomycetota</taxon>
        <taxon>Actinomycetes</taxon>
        <taxon>Kitasatosporales</taxon>
        <taxon>Streptomycetaceae</taxon>
        <taxon>Streptomyces</taxon>
    </lineage>
</organism>
<protein>
    <submittedName>
        <fullName evidence="1">Uncharacterized protein</fullName>
    </submittedName>
</protein>
<dbReference type="CDD" id="cd02019">
    <property type="entry name" value="NK"/>
    <property type="match status" value="1"/>
</dbReference>
<keyword evidence="2" id="KW-1185">Reference proteome</keyword>
<dbReference type="KEGG" id="slx:SLAV_36465"/>